<sequence>MRQGIKAAICFLAAVLLTFAGLDRWYGAAKENRGYSFLLEDPLSLDEALELAEQNQKALEKAKEEEASEEGIEFVLWGQQEGQILSEPDYGKRTEADILYCSGDANLLFAGQNLADGNGGGCFLDEETALKLFGTANAEGREVKLQEKTFRVKGILTGISSTMAISVTRQWITENTVQTNENSQDERSIDHIYVPKSCGKTAAEAGTLLRNSYGLNGQMMDMELLIGISGALLLFVPMGLYLTYAAWAFREIRRGTPIRTNRSSKGSRRKEAESLGLAAAQALLLAAVTWMACRFFLGILQIPADYLPTKWSDFSFWSSLFREKAENIRILLGGEKGAMEWKVLEQLGEAAILGALAFLLFLAGRIAFLKGKKTREEKTANRTS</sequence>
<reference evidence="2" key="1">
    <citation type="submission" date="2020-10" db="EMBL/GenBank/DDBJ databases">
        <authorList>
            <person name="Gilroy R."/>
        </authorList>
    </citation>
    <scope>NUCLEOTIDE SEQUENCE</scope>
    <source>
        <strain evidence="2">ChiSjej3B21-11622</strain>
    </source>
</reference>
<dbReference type="Proteomes" id="UP000886886">
    <property type="component" value="Unassembled WGS sequence"/>
</dbReference>
<evidence type="ECO:0000313" key="3">
    <source>
        <dbReference type="Proteomes" id="UP000886886"/>
    </source>
</evidence>
<protein>
    <submittedName>
        <fullName evidence="2">ABC transporter permease</fullName>
    </submittedName>
</protein>
<dbReference type="AlphaFoldDB" id="A0A9D0ZY44"/>
<comment type="caution">
    <text evidence="2">The sequence shown here is derived from an EMBL/GenBank/DDBJ whole genome shotgun (WGS) entry which is preliminary data.</text>
</comment>
<gene>
    <name evidence="2" type="ORF">IAB26_09770</name>
</gene>
<feature type="transmembrane region" description="Helical" evidence="1">
    <location>
        <begin position="224"/>
        <end position="249"/>
    </location>
</feature>
<keyword evidence="1" id="KW-0472">Membrane</keyword>
<proteinExistence type="predicted"/>
<accession>A0A9D0ZY44</accession>
<feature type="transmembrane region" description="Helical" evidence="1">
    <location>
        <begin position="275"/>
        <end position="297"/>
    </location>
</feature>
<reference evidence="2" key="2">
    <citation type="journal article" date="2021" name="PeerJ">
        <title>Extensive microbial diversity within the chicken gut microbiome revealed by metagenomics and culture.</title>
        <authorList>
            <person name="Gilroy R."/>
            <person name="Ravi A."/>
            <person name="Getino M."/>
            <person name="Pursley I."/>
            <person name="Horton D.L."/>
            <person name="Alikhan N.F."/>
            <person name="Baker D."/>
            <person name="Gharbi K."/>
            <person name="Hall N."/>
            <person name="Watson M."/>
            <person name="Adriaenssens E.M."/>
            <person name="Foster-Nyarko E."/>
            <person name="Jarju S."/>
            <person name="Secka A."/>
            <person name="Antonio M."/>
            <person name="Oren A."/>
            <person name="Chaudhuri R.R."/>
            <person name="La Ragione R."/>
            <person name="Hildebrand F."/>
            <person name="Pallen M.J."/>
        </authorList>
    </citation>
    <scope>NUCLEOTIDE SEQUENCE</scope>
    <source>
        <strain evidence="2">ChiSjej3B21-11622</strain>
    </source>
</reference>
<keyword evidence="1" id="KW-0812">Transmembrane</keyword>
<evidence type="ECO:0000256" key="1">
    <source>
        <dbReference type="SAM" id="Phobius"/>
    </source>
</evidence>
<evidence type="ECO:0000313" key="2">
    <source>
        <dbReference type="EMBL" id="HIQ96838.1"/>
    </source>
</evidence>
<name>A0A9D0ZY44_9FIRM</name>
<keyword evidence="1" id="KW-1133">Transmembrane helix</keyword>
<organism evidence="2 3">
    <name type="scientific">Candidatus Limivivens merdigallinarum</name>
    <dbReference type="NCBI Taxonomy" id="2840859"/>
    <lineage>
        <taxon>Bacteria</taxon>
        <taxon>Bacillati</taxon>
        <taxon>Bacillota</taxon>
        <taxon>Clostridia</taxon>
        <taxon>Lachnospirales</taxon>
        <taxon>Lachnospiraceae</taxon>
        <taxon>Lachnospiraceae incertae sedis</taxon>
        <taxon>Candidatus Limivivens</taxon>
    </lineage>
</organism>
<dbReference type="EMBL" id="DVFT01000144">
    <property type="protein sequence ID" value="HIQ96838.1"/>
    <property type="molecule type" value="Genomic_DNA"/>
</dbReference>
<feature type="transmembrane region" description="Helical" evidence="1">
    <location>
        <begin position="350"/>
        <end position="368"/>
    </location>
</feature>